<dbReference type="InterPro" id="IPR012348">
    <property type="entry name" value="RNR-like"/>
</dbReference>
<evidence type="ECO:0000313" key="1">
    <source>
        <dbReference type="EMBL" id="KAJ1186471.1"/>
    </source>
</evidence>
<sequence length="180" mass="20600">MGEGDTSVSSMVEKLVKTTTAVAACQQNTPESRVGDAGFTQQETSILQKDQRYVVEAVENGAIGNEEPLLKKNPRRFAIFPIQYPDIWKMYKKAQASFWTTEEDSEHGREDVFLCCRLFLARRLRLDMISNREIGPESPVKWEGLTSWIHSSYIKKVVDHGHLQQQKRMEQLAAPPSPFW</sequence>
<reference evidence="1" key="1">
    <citation type="journal article" date="2022" name="bioRxiv">
        <title>Sequencing and chromosome-scale assembly of the giantPleurodeles waltlgenome.</title>
        <authorList>
            <person name="Brown T."/>
            <person name="Elewa A."/>
            <person name="Iarovenko S."/>
            <person name="Subramanian E."/>
            <person name="Araus A.J."/>
            <person name="Petzold A."/>
            <person name="Susuki M."/>
            <person name="Suzuki K.-i.T."/>
            <person name="Hayashi T."/>
            <person name="Toyoda A."/>
            <person name="Oliveira C."/>
            <person name="Osipova E."/>
            <person name="Leigh N.D."/>
            <person name="Simon A."/>
            <person name="Yun M.H."/>
        </authorList>
    </citation>
    <scope>NUCLEOTIDE SEQUENCE</scope>
    <source>
        <strain evidence="1">20211129_DDA</strain>
        <tissue evidence="1">Liver</tissue>
    </source>
</reference>
<comment type="caution">
    <text evidence="1">The sequence shown here is derived from an EMBL/GenBank/DDBJ whole genome shotgun (WGS) entry which is preliminary data.</text>
</comment>
<dbReference type="SUPFAM" id="SSF47240">
    <property type="entry name" value="Ferritin-like"/>
    <property type="match status" value="1"/>
</dbReference>
<protein>
    <submittedName>
        <fullName evidence="1">Uncharacterized protein</fullName>
    </submittedName>
</protein>
<dbReference type="Proteomes" id="UP001066276">
    <property type="component" value="Chromosome 3_1"/>
</dbReference>
<dbReference type="Gene3D" id="1.10.620.20">
    <property type="entry name" value="Ribonucleotide Reductase, subunit A"/>
    <property type="match status" value="1"/>
</dbReference>
<name>A0AAV7UD71_PLEWA</name>
<organism evidence="1 2">
    <name type="scientific">Pleurodeles waltl</name>
    <name type="common">Iberian ribbed newt</name>
    <dbReference type="NCBI Taxonomy" id="8319"/>
    <lineage>
        <taxon>Eukaryota</taxon>
        <taxon>Metazoa</taxon>
        <taxon>Chordata</taxon>
        <taxon>Craniata</taxon>
        <taxon>Vertebrata</taxon>
        <taxon>Euteleostomi</taxon>
        <taxon>Amphibia</taxon>
        <taxon>Batrachia</taxon>
        <taxon>Caudata</taxon>
        <taxon>Salamandroidea</taxon>
        <taxon>Salamandridae</taxon>
        <taxon>Pleurodelinae</taxon>
        <taxon>Pleurodeles</taxon>
    </lineage>
</organism>
<accession>A0AAV7UD71</accession>
<proteinExistence type="predicted"/>
<gene>
    <name evidence="1" type="ORF">NDU88_003252</name>
</gene>
<dbReference type="InterPro" id="IPR009078">
    <property type="entry name" value="Ferritin-like_SF"/>
</dbReference>
<dbReference type="GO" id="GO:0016491">
    <property type="term" value="F:oxidoreductase activity"/>
    <property type="evidence" value="ECO:0007669"/>
    <property type="project" value="InterPro"/>
</dbReference>
<dbReference type="EMBL" id="JANPWB010000005">
    <property type="protein sequence ID" value="KAJ1186471.1"/>
    <property type="molecule type" value="Genomic_DNA"/>
</dbReference>
<dbReference type="AlphaFoldDB" id="A0AAV7UD71"/>
<evidence type="ECO:0000313" key="2">
    <source>
        <dbReference type="Proteomes" id="UP001066276"/>
    </source>
</evidence>
<keyword evidence="2" id="KW-1185">Reference proteome</keyword>